<dbReference type="AlphaFoldDB" id="A0A1R1PIY9"/>
<dbReference type="OrthoDB" id="5599157at2759"/>
<dbReference type="InterPro" id="IPR031468">
    <property type="entry name" value="SMP_LBD"/>
</dbReference>
<evidence type="ECO:0000259" key="10">
    <source>
        <dbReference type="PROSITE" id="PS51847"/>
    </source>
</evidence>
<name>A0A1R1PIY9_ZANCU</name>
<evidence type="ECO:0000256" key="4">
    <source>
        <dbReference type="ARBA" id="ARBA00022824"/>
    </source>
</evidence>
<evidence type="ECO:0000256" key="2">
    <source>
        <dbReference type="ARBA" id="ARBA00022448"/>
    </source>
</evidence>
<dbReference type="GO" id="GO:0015914">
    <property type="term" value="P:phospholipid transport"/>
    <property type="evidence" value="ECO:0007669"/>
    <property type="project" value="TreeGrafter"/>
</dbReference>
<feature type="compositionally biased region" description="Low complexity" evidence="9">
    <location>
        <begin position="422"/>
        <end position="434"/>
    </location>
</feature>
<dbReference type="Pfam" id="PF10296">
    <property type="entry name" value="MMM1"/>
    <property type="match status" value="1"/>
</dbReference>
<dbReference type="GO" id="GO:0032865">
    <property type="term" value="C:ERMES complex"/>
    <property type="evidence" value="ECO:0007669"/>
    <property type="project" value="TreeGrafter"/>
</dbReference>
<evidence type="ECO:0000313" key="11">
    <source>
        <dbReference type="EMBL" id="OMH80926.1"/>
    </source>
</evidence>
<proteinExistence type="predicted"/>
<dbReference type="Proteomes" id="UP000188320">
    <property type="component" value="Unassembled WGS sequence"/>
</dbReference>
<feature type="domain" description="SMP-LTD" evidence="10">
    <location>
        <begin position="84"/>
        <end position="276"/>
    </location>
</feature>
<dbReference type="PROSITE" id="PS51847">
    <property type="entry name" value="SMP"/>
    <property type="match status" value="1"/>
</dbReference>
<dbReference type="PANTHER" id="PTHR13466">
    <property type="entry name" value="TEX2 PROTEIN-RELATED"/>
    <property type="match status" value="1"/>
</dbReference>
<sequence>MAATVKYLFLESSESQNDRRRIEREDQVYRFLNIDSKFGGKGISRYIFSSKKQKSSSEDSEKAEMKKLGEDILFRTKYKLVEMPFESTSWLTVMVAQLYGKIRYELEKTGNIVRLISEALNSEKKPSFVDEVKITQLTLGTNFPRILAAKVTPGGSTFGMKTVFKIEFTDALTIGFDTRLKLNWPKADVAVLPVSMVLTATKFTGTLSVDIISDKQNCVEISVLPNYRLDMDVQTLVGEQAKLQNLPMLTSLIIRKIRAAFANAIVYPNSKRVGIQLPFTNANPSEPNVEKSAGGGNYKFTNSIGNFVNRFAKLEVKKFEPEPNDQNTDYNIDSGSDIESENHIERDILSSQYIQGNQKELGTKKSIDRIAKSDVEGHHSRNVYEQQGINSMRDLNLFVNTYSPKKQRYDHSGPLDSTNPLSAYSAQHSQHSSQIFGNLRGNPGTGASLYEELARTRLRNPVHHSHQVTNTHEDSKVLSYIANKDKEFFLTRSQSNGVTAKGLAAETPTYDTRHLLWDYDDYADRGIYHSSSKRNST</sequence>
<evidence type="ECO:0000256" key="5">
    <source>
        <dbReference type="ARBA" id="ARBA00022989"/>
    </source>
</evidence>
<dbReference type="InterPro" id="IPR019411">
    <property type="entry name" value="MMM1_dom"/>
</dbReference>
<keyword evidence="4" id="KW-0256">Endoplasmic reticulum</keyword>
<organism evidence="11 12">
    <name type="scientific">Zancudomyces culisetae</name>
    <name type="common">Gut fungus</name>
    <name type="synonym">Smittium culisetae</name>
    <dbReference type="NCBI Taxonomy" id="1213189"/>
    <lineage>
        <taxon>Eukaryota</taxon>
        <taxon>Fungi</taxon>
        <taxon>Fungi incertae sedis</taxon>
        <taxon>Zoopagomycota</taxon>
        <taxon>Kickxellomycotina</taxon>
        <taxon>Harpellomycetes</taxon>
        <taxon>Harpellales</taxon>
        <taxon>Legeriomycetaceae</taxon>
        <taxon>Zancudomyces</taxon>
    </lineage>
</organism>
<evidence type="ECO:0000256" key="8">
    <source>
        <dbReference type="ARBA" id="ARBA00023136"/>
    </source>
</evidence>
<dbReference type="GO" id="GO:0005789">
    <property type="term" value="C:endoplasmic reticulum membrane"/>
    <property type="evidence" value="ECO:0007669"/>
    <property type="project" value="UniProtKB-SubCell"/>
</dbReference>
<accession>A0A1R1PIY9</accession>
<keyword evidence="3" id="KW-0812">Transmembrane</keyword>
<keyword evidence="8" id="KW-0472">Membrane</keyword>
<keyword evidence="12" id="KW-1185">Reference proteome</keyword>
<dbReference type="GO" id="GO:0008289">
    <property type="term" value="F:lipid binding"/>
    <property type="evidence" value="ECO:0007669"/>
    <property type="project" value="UniProtKB-KW"/>
</dbReference>
<dbReference type="PANTHER" id="PTHR13466:SF0">
    <property type="entry name" value="SMP-LTD DOMAIN-CONTAINING PROTEIN"/>
    <property type="match status" value="1"/>
</dbReference>
<comment type="caution">
    <text evidence="11">The sequence shown here is derived from an EMBL/GenBank/DDBJ whole genome shotgun (WGS) entry which is preliminary data.</text>
</comment>
<gene>
    <name evidence="11" type="ORF">AX774_g5624</name>
</gene>
<keyword evidence="5" id="KW-1133">Transmembrane helix</keyword>
<keyword evidence="2" id="KW-0813">Transport</keyword>
<evidence type="ECO:0000256" key="3">
    <source>
        <dbReference type="ARBA" id="ARBA00022692"/>
    </source>
</evidence>
<protein>
    <submittedName>
        <fullName evidence="11">Maintenance of mitochondrial morphology protein 1</fullName>
    </submittedName>
</protein>
<evidence type="ECO:0000256" key="7">
    <source>
        <dbReference type="ARBA" id="ARBA00023121"/>
    </source>
</evidence>
<dbReference type="CDD" id="cd21671">
    <property type="entry name" value="SMP_Mmm1"/>
    <property type="match status" value="1"/>
</dbReference>
<evidence type="ECO:0000313" key="12">
    <source>
        <dbReference type="Proteomes" id="UP000188320"/>
    </source>
</evidence>
<evidence type="ECO:0000256" key="6">
    <source>
        <dbReference type="ARBA" id="ARBA00023055"/>
    </source>
</evidence>
<evidence type="ECO:0000256" key="1">
    <source>
        <dbReference type="ARBA" id="ARBA00004586"/>
    </source>
</evidence>
<evidence type="ECO:0000256" key="9">
    <source>
        <dbReference type="SAM" id="MobiDB-lite"/>
    </source>
</evidence>
<reference evidence="12" key="1">
    <citation type="submission" date="2017-01" db="EMBL/GenBank/DDBJ databases">
        <authorList>
            <person name="Wang Y."/>
            <person name="White M."/>
            <person name="Kvist S."/>
            <person name="Moncalvo J.-M."/>
        </authorList>
    </citation>
    <scope>NUCLEOTIDE SEQUENCE [LARGE SCALE GENOMIC DNA]</scope>
    <source>
        <strain evidence="12">COL-18-3</strain>
    </source>
</reference>
<keyword evidence="6" id="KW-0445">Lipid transport</keyword>
<dbReference type="GO" id="GO:1990456">
    <property type="term" value="P:mitochondrion-endoplasmic reticulum membrane tethering"/>
    <property type="evidence" value="ECO:0007669"/>
    <property type="project" value="TreeGrafter"/>
</dbReference>
<dbReference type="EMBL" id="LSSK01001031">
    <property type="protein sequence ID" value="OMH80926.1"/>
    <property type="molecule type" value="Genomic_DNA"/>
</dbReference>
<feature type="region of interest" description="Disordered" evidence="9">
    <location>
        <begin position="408"/>
        <end position="440"/>
    </location>
</feature>
<keyword evidence="7" id="KW-0446">Lipid-binding</keyword>
<comment type="subcellular location">
    <subcellularLocation>
        <location evidence="1">Endoplasmic reticulum membrane</location>
    </subcellularLocation>
</comment>